<organism evidence="2">
    <name type="scientific">hydrothermal vent metagenome</name>
    <dbReference type="NCBI Taxonomy" id="652676"/>
    <lineage>
        <taxon>unclassified sequences</taxon>
        <taxon>metagenomes</taxon>
        <taxon>ecological metagenomes</taxon>
    </lineage>
</organism>
<reference evidence="2" key="1">
    <citation type="submission" date="2018-06" db="EMBL/GenBank/DDBJ databases">
        <authorList>
            <person name="Zhirakovskaya E."/>
        </authorList>
    </citation>
    <scope>NUCLEOTIDE SEQUENCE</scope>
</reference>
<evidence type="ECO:0000313" key="2">
    <source>
        <dbReference type="EMBL" id="VAX38682.1"/>
    </source>
</evidence>
<feature type="non-terminal residue" evidence="2">
    <location>
        <position position="126"/>
    </location>
</feature>
<dbReference type="PANTHER" id="PTHR33678:SF1">
    <property type="entry name" value="BLL1576 PROTEIN"/>
    <property type="match status" value="1"/>
</dbReference>
<gene>
    <name evidence="2" type="ORF">MNBD_PLANCTO02-221</name>
</gene>
<dbReference type="AlphaFoldDB" id="A0A3B1DD26"/>
<proteinExistence type="predicted"/>
<feature type="domain" description="Transposase IS66 central" evidence="1">
    <location>
        <begin position="20"/>
        <end position="93"/>
    </location>
</feature>
<evidence type="ECO:0000259" key="1">
    <source>
        <dbReference type="Pfam" id="PF03050"/>
    </source>
</evidence>
<dbReference type="InterPro" id="IPR004291">
    <property type="entry name" value="Transposase_IS66_central"/>
</dbReference>
<dbReference type="Pfam" id="PF03050">
    <property type="entry name" value="DDE_Tnp_IS66"/>
    <property type="match status" value="1"/>
</dbReference>
<dbReference type="EMBL" id="UOGL01000244">
    <property type="protein sequence ID" value="VAX38682.1"/>
    <property type="molecule type" value="Genomic_DNA"/>
</dbReference>
<dbReference type="PANTHER" id="PTHR33678">
    <property type="entry name" value="BLL1576 PROTEIN"/>
    <property type="match status" value="1"/>
</dbReference>
<sequence>MRLWRQKSELPKATYASRRDRLYKRLDAMIATTWEDSHAKRLTKRLKKYRNELFTFVDQEGVAFENNHAERSIRPAVILRKNSYGNRSVQGADCQAVLMSVFRTLKQRNHDPIRTTINALKNYLTT</sequence>
<accession>A0A3B1DD26</accession>
<name>A0A3B1DD26_9ZZZZ</name>
<dbReference type="InterPro" id="IPR052344">
    <property type="entry name" value="Transposase-related"/>
</dbReference>
<protein>
    <recommendedName>
        <fullName evidence="1">Transposase IS66 central domain-containing protein</fullName>
    </recommendedName>
</protein>